<dbReference type="RefSeq" id="WP_069835384.1">
    <property type="nucleotide sequence ID" value="NZ_MDGQ01000005.1"/>
</dbReference>
<name>A0A1E5SLD8_9BACT</name>
<dbReference type="EMBL" id="MDGQ01000005">
    <property type="protein sequence ID" value="OEJ99921.1"/>
    <property type="molecule type" value="Genomic_DNA"/>
</dbReference>
<dbReference type="AlphaFoldDB" id="A0A1E5SLD8"/>
<sequence>MSWPNDLYYIQVVILSVIPVLRWDRFTAIQRTIARVVIVVVIHDYLAKLSGAMGIDLWLTHFYVPIHFLAVTEVYKRVLRKLYKQRYFQYLQVGFLVFSVVNSLFIQEEGVFTSNAIVISYGTFIFLSLSSFYQLLKYPEGPFPERNPIVWFNMGVLLYYSGALLLFVFINDLIDSPEFIENNYWNLNTALNIILMSFYAIGLCVRPKN</sequence>
<protein>
    <submittedName>
        <fullName evidence="2">Uncharacterized protein</fullName>
    </submittedName>
</protein>
<evidence type="ECO:0000313" key="3">
    <source>
        <dbReference type="Proteomes" id="UP000095552"/>
    </source>
</evidence>
<evidence type="ECO:0000256" key="1">
    <source>
        <dbReference type="SAM" id="Phobius"/>
    </source>
</evidence>
<dbReference type="STRING" id="1563681.BFP71_10265"/>
<dbReference type="OrthoDB" id="651989at2"/>
<feature type="transmembrane region" description="Helical" evidence="1">
    <location>
        <begin position="118"/>
        <end position="136"/>
    </location>
</feature>
<gene>
    <name evidence="2" type="ORF">BFP71_10265</name>
</gene>
<dbReference type="Proteomes" id="UP000095552">
    <property type="component" value="Unassembled WGS sequence"/>
</dbReference>
<keyword evidence="3" id="KW-1185">Reference proteome</keyword>
<feature type="transmembrane region" description="Helical" evidence="1">
    <location>
        <begin position="33"/>
        <end position="51"/>
    </location>
</feature>
<accession>A0A1E5SLD8</accession>
<feature type="transmembrane region" description="Helical" evidence="1">
    <location>
        <begin position="148"/>
        <end position="170"/>
    </location>
</feature>
<keyword evidence="1" id="KW-1133">Transmembrane helix</keyword>
<keyword evidence="1" id="KW-0472">Membrane</keyword>
<reference evidence="2 3" key="1">
    <citation type="submission" date="2016-08" db="EMBL/GenBank/DDBJ databases">
        <title>Draft genome of Fabibacter sp. strain SK-8.</title>
        <authorList>
            <person name="Wong S.-K."/>
            <person name="Hamasaki K."/>
            <person name="Yoshizawa S."/>
        </authorList>
    </citation>
    <scope>NUCLEOTIDE SEQUENCE [LARGE SCALE GENOMIC DNA]</scope>
    <source>
        <strain evidence="2 3">SK-8</strain>
    </source>
</reference>
<organism evidence="2 3">
    <name type="scientific">Roseivirga misakiensis</name>
    <dbReference type="NCBI Taxonomy" id="1563681"/>
    <lineage>
        <taxon>Bacteria</taxon>
        <taxon>Pseudomonadati</taxon>
        <taxon>Bacteroidota</taxon>
        <taxon>Cytophagia</taxon>
        <taxon>Cytophagales</taxon>
        <taxon>Roseivirgaceae</taxon>
        <taxon>Roseivirga</taxon>
    </lineage>
</organism>
<feature type="transmembrane region" description="Helical" evidence="1">
    <location>
        <begin position="185"/>
        <end position="205"/>
    </location>
</feature>
<evidence type="ECO:0000313" key="2">
    <source>
        <dbReference type="EMBL" id="OEJ99921.1"/>
    </source>
</evidence>
<proteinExistence type="predicted"/>
<keyword evidence="1" id="KW-0812">Transmembrane</keyword>
<comment type="caution">
    <text evidence="2">The sequence shown here is derived from an EMBL/GenBank/DDBJ whole genome shotgun (WGS) entry which is preliminary data.</text>
</comment>
<feature type="transmembrane region" description="Helical" evidence="1">
    <location>
        <begin position="87"/>
        <end position="106"/>
    </location>
</feature>